<dbReference type="GO" id="GO:0005886">
    <property type="term" value="C:plasma membrane"/>
    <property type="evidence" value="ECO:0007669"/>
    <property type="project" value="TreeGrafter"/>
</dbReference>
<feature type="transmembrane region" description="Helical" evidence="6">
    <location>
        <begin position="182"/>
        <end position="208"/>
    </location>
</feature>
<feature type="transmembrane region" description="Helical" evidence="6">
    <location>
        <begin position="271"/>
        <end position="289"/>
    </location>
</feature>
<accession>A0A1C0TST2</accession>
<evidence type="ECO:0000313" key="7">
    <source>
        <dbReference type="EMBL" id="OCQ22297.1"/>
    </source>
</evidence>
<dbReference type="OrthoDB" id="9766267at2"/>
<dbReference type="AlphaFoldDB" id="A0A1C0TST2"/>
<evidence type="ECO:0000256" key="4">
    <source>
        <dbReference type="ARBA" id="ARBA00022989"/>
    </source>
</evidence>
<sequence>MTETMNKGSAHLNKLWLFLGPFLFLLTCFTNSPEGLSEQGWRTAGLAMWLAVWWVSEAVPIPVTSLVPLLAVPLAGINDIKSTSSAYSHPLIFLFLGGFLISIAMEKSQLHKRIALKTMLKSGTNPKYQILAMMLVSGFLSMWINNTATTLMLLPIALSVIHVLQSNGNGCDNYAKALLLAIAYSASLGGVGTIIGTAPNALMVAYLWDNYQIKIGFAQWMIVAVPFTFGMILLCWVWLTKFAFKLTPQDDSAALTDVFSSQLSELGKMSLAQKNVLFVFLFAVFGWLLRPYLQTWTGLDITDTGIAIAASILLFVLPANKEGQKVMDWAAAKDVPWGILLLFGGGLTLASQIKGSGLAAYIANLLAGASAIPIVLGVIAVAALITFLTELTSNTATAAGFLPLLGPVAEQVTGTPLIWIIPAAMAASCAFMMPVATPPNAIVFGSGEIRIRDMVKAGFVLNLIAITMISLLTLTVAKWVFVF</sequence>
<feature type="transmembrane region" description="Helical" evidence="6">
    <location>
        <begin position="15"/>
        <end position="32"/>
    </location>
</feature>
<evidence type="ECO:0000256" key="1">
    <source>
        <dbReference type="ARBA" id="ARBA00004141"/>
    </source>
</evidence>
<evidence type="ECO:0000256" key="2">
    <source>
        <dbReference type="ARBA" id="ARBA00022448"/>
    </source>
</evidence>
<dbReference type="GO" id="GO:0015141">
    <property type="term" value="F:succinate transmembrane transporter activity"/>
    <property type="evidence" value="ECO:0007669"/>
    <property type="project" value="UniProtKB-ARBA"/>
</dbReference>
<reference evidence="8" key="1">
    <citation type="submission" date="2016-07" db="EMBL/GenBank/DDBJ databases">
        <authorList>
            <person name="Florea S."/>
            <person name="Webb J.S."/>
            <person name="Jaromczyk J."/>
            <person name="Schardl C.L."/>
        </authorList>
    </citation>
    <scope>NUCLEOTIDE SEQUENCE [LARGE SCALE GENOMIC DNA]</scope>
    <source>
        <strain evidence="8">IPB1</strain>
    </source>
</reference>
<feature type="transmembrane region" description="Helical" evidence="6">
    <location>
        <begin position="365"/>
        <end position="388"/>
    </location>
</feature>
<dbReference type="PANTHER" id="PTHR10283:SF82">
    <property type="entry name" value="SOLUTE CARRIER FAMILY 13 MEMBER 2"/>
    <property type="match status" value="1"/>
</dbReference>
<keyword evidence="5 6" id="KW-0472">Membrane</keyword>
<dbReference type="InterPro" id="IPR001898">
    <property type="entry name" value="SLC13A/DASS"/>
</dbReference>
<dbReference type="NCBIfam" id="TIGR00785">
    <property type="entry name" value="dass"/>
    <property type="match status" value="1"/>
</dbReference>
<comment type="caution">
    <text evidence="7">The sequence shown here is derived from an EMBL/GenBank/DDBJ whole genome shotgun (WGS) entry which is preliminary data.</text>
</comment>
<dbReference type="InterPro" id="IPR031312">
    <property type="entry name" value="Na/sul_symport_CS"/>
</dbReference>
<feature type="transmembrane region" description="Helical" evidence="6">
    <location>
        <begin position="301"/>
        <end position="320"/>
    </location>
</feature>
<organism evidence="7 8">
    <name type="scientific">Pseudoalteromonas luteoviolacea</name>
    <dbReference type="NCBI Taxonomy" id="43657"/>
    <lineage>
        <taxon>Bacteria</taxon>
        <taxon>Pseudomonadati</taxon>
        <taxon>Pseudomonadota</taxon>
        <taxon>Gammaproteobacteria</taxon>
        <taxon>Alteromonadales</taxon>
        <taxon>Pseudoalteromonadaceae</taxon>
        <taxon>Pseudoalteromonas</taxon>
    </lineage>
</organism>
<evidence type="ECO:0000256" key="3">
    <source>
        <dbReference type="ARBA" id="ARBA00022692"/>
    </source>
</evidence>
<dbReference type="PROSITE" id="PS01271">
    <property type="entry name" value="NA_SULFATE"/>
    <property type="match status" value="1"/>
</dbReference>
<protein>
    <submittedName>
        <fullName evidence="7">Anion transporter</fullName>
    </submittedName>
</protein>
<dbReference type="PANTHER" id="PTHR10283">
    <property type="entry name" value="SOLUTE CARRIER FAMILY 13 MEMBER"/>
    <property type="match status" value="1"/>
</dbReference>
<dbReference type="EMBL" id="MAUJ01000002">
    <property type="protein sequence ID" value="OCQ22297.1"/>
    <property type="molecule type" value="Genomic_DNA"/>
</dbReference>
<feature type="transmembrane region" description="Helical" evidence="6">
    <location>
        <begin position="220"/>
        <end position="239"/>
    </location>
</feature>
<evidence type="ECO:0000313" key="8">
    <source>
        <dbReference type="Proteomes" id="UP000093366"/>
    </source>
</evidence>
<dbReference type="RefSeq" id="WP_065790494.1">
    <property type="nucleotide sequence ID" value="NZ_MAUJ01000002.1"/>
</dbReference>
<evidence type="ECO:0000256" key="6">
    <source>
        <dbReference type="SAM" id="Phobius"/>
    </source>
</evidence>
<name>A0A1C0TST2_9GAMM</name>
<dbReference type="Pfam" id="PF00939">
    <property type="entry name" value="Na_sulph_symp"/>
    <property type="match status" value="1"/>
</dbReference>
<keyword evidence="4 6" id="KW-1133">Transmembrane helix</keyword>
<feature type="transmembrane region" description="Helical" evidence="6">
    <location>
        <begin position="44"/>
        <end position="67"/>
    </location>
</feature>
<feature type="transmembrane region" description="Helical" evidence="6">
    <location>
        <begin position="457"/>
        <end position="481"/>
    </location>
</feature>
<feature type="transmembrane region" description="Helical" evidence="6">
    <location>
        <begin position="335"/>
        <end position="353"/>
    </location>
</feature>
<dbReference type="Proteomes" id="UP000093366">
    <property type="component" value="Unassembled WGS sequence"/>
</dbReference>
<proteinExistence type="predicted"/>
<keyword evidence="2" id="KW-0813">Transport</keyword>
<evidence type="ECO:0000256" key="5">
    <source>
        <dbReference type="ARBA" id="ARBA00023136"/>
    </source>
</evidence>
<dbReference type="CDD" id="cd01115">
    <property type="entry name" value="SLC13_permease"/>
    <property type="match status" value="1"/>
</dbReference>
<comment type="subcellular location">
    <subcellularLocation>
        <location evidence="1">Membrane</location>
        <topology evidence="1">Multi-pass membrane protein</topology>
    </subcellularLocation>
</comment>
<keyword evidence="3 6" id="KW-0812">Transmembrane</keyword>
<feature type="transmembrane region" description="Helical" evidence="6">
    <location>
        <begin position="87"/>
        <end position="105"/>
    </location>
</feature>
<gene>
    <name evidence="7" type="ORF">A7985_09870</name>
</gene>